<reference evidence="1" key="1">
    <citation type="journal article" date="2009" name="Plant Mol. Biol.">
        <title>Insights into corn genes derived from large-scale cDNA sequencing.</title>
        <authorList>
            <person name="Alexandrov N.N."/>
            <person name="Brover V.V."/>
            <person name="Freidin S."/>
            <person name="Troukhan M.E."/>
            <person name="Tatarinova T.V."/>
            <person name="Zhang H."/>
            <person name="Swaller T.J."/>
            <person name="Lu Y.P."/>
            <person name="Bouck J."/>
            <person name="Flavell R.B."/>
            <person name="Feldmann K.A."/>
        </authorList>
    </citation>
    <scope>NUCLEOTIDE SEQUENCE</scope>
</reference>
<dbReference type="AlphaFoldDB" id="B6SQV3"/>
<accession>B6SQV3</accession>
<dbReference type="EMBL" id="EU955118">
    <property type="protein sequence ID" value="ACG27236.1"/>
    <property type="molecule type" value="mRNA"/>
</dbReference>
<sequence>MELSNWLLGRKVLSLFTATKEKVYSLIFGLVTSCG</sequence>
<protein>
    <submittedName>
        <fullName evidence="1">Uncharacterized protein</fullName>
    </submittedName>
</protein>
<proteinExistence type="evidence at transcript level"/>
<organism evidence="1">
    <name type="scientific">Zea mays</name>
    <name type="common">Maize</name>
    <dbReference type="NCBI Taxonomy" id="4577"/>
    <lineage>
        <taxon>Eukaryota</taxon>
        <taxon>Viridiplantae</taxon>
        <taxon>Streptophyta</taxon>
        <taxon>Embryophyta</taxon>
        <taxon>Tracheophyta</taxon>
        <taxon>Spermatophyta</taxon>
        <taxon>Magnoliopsida</taxon>
        <taxon>Liliopsida</taxon>
        <taxon>Poales</taxon>
        <taxon>Poaceae</taxon>
        <taxon>PACMAD clade</taxon>
        <taxon>Panicoideae</taxon>
        <taxon>Andropogonodae</taxon>
        <taxon>Andropogoneae</taxon>
        <taxon>Tripsacinae</taxon>
        <taxon>Zea</taxon>
    </lineage>
</organism>
<evidence type="ECO:0000313" key="1">
    <source>
        <dbReference type="EMBL" id="ACG27236.1"/>
    </source>
</evidence>
<name>B6SQV3_MAIZE</name>